<comment type="subcellular location">
    <subcellularLocation>
        <location evidence="1">Endomembrane system</location>
    </subcellularLocation>
</comment>
<feature type="region of interest" description="Disordered" evidence="6">
    <location>
        <begin position="704"/>
        <end position="815"/>
    </location>
</feature>
<dbReference type="EMBL" id="JH767554">
    <property type="protein sequence ID" value="EON61026.1"/>
    <property type="molecule type" value="Genomic_DNA"/>
</dbReference>
<comment type="similarity">
    <text evidence="2">Belongs to the adaptor complexes large subunit family.</text>
</comment>
<dbReference type="GeneID" id="19897547"/>
<dbReference type="PANTHER" id="PTHR11134">
    <property type="entry name" value="ADAPTOR COMPLEX SUBUNIT BETA FAMILY MEMBER"/>
    <property type="match status" value="1"/>
</dbReference>
<dbReference type="InterPro" id="IPR026740">
    <property type="entry name" value="AP3_beta"/>
</dbReference>
<feature type="compositionally biased region" description="Acidic residues" evidence="6">
    <location>
        <begin position="764"/>
        <end position="808"/>
    </location>
</feature>
<evidence type="ECO:0000256" key="2">
    <source>
        <dbReference type="ARBA" id="ARBA00006613"/>
    </source>
</evidence>
<dbReference type="STRING" id="1168221.R7YHB1"/>
<evidence type="ECO:0000313" key="8">
    <source>
        <dbReference type="EMBL" id="EON61026.1"/>
    </source>
</evidence>
<dbReference type="GO" id="GO:0030123">
    <property type="term" value="C:AP-3 adaptor complex"/>
    <property type="evidence" value="ECO:0007669"/>
    <property type="project" value="InterPro"/>
</dbReference>
<feature type="region of interest" description="Disordered" evidence="6">
    <location>
        <begin position="563"/>
        <end position="609"/>
    </location>
</feature>
<dbReference type="eggNOG" id="KOG1060">
    <property type="taxonomic scope" value="Eukaryota"/>
</dbReference>
<feature type="compositionally biased region" description="Acidic residues" evidence="6">
    <location>
        <begin position="272"/>
        <end position="287"/>
    </location>
</feature>
<dbReference type="PIRSF" id="PIRSF037096">
    <property type="entry name" value="AP3_complex_beta"/>
    <property type="match status" value="1"/>
</dbReference>
<evidence type="ECO:0000256" key="3">
    <source>
        <dbReference type="ARBA" id="ARBA00022448"/>
    </source>
</evidence>
<evidence type="ECO:0000313" key="9">
    <source>
        <dbReference type="Proteomes" id="UP000016924"/>
    </source>
</evidence>
<keyword evidence="5" id="KW-0472">Membrane</keyword>
<proteinExistence type="inferred from homology"/>
<keyword evidence="3" id="KW-0813">Transport</keyword>
<evidence type="ECO:0000256" key="5">
    <source>
        <dbReference type="ARBA" id="ARBA00023136"/>
    </source>
</evidence>
<feature type="region of interest" description="Disordered" evidence="6">
    <location>
        <begin position="253"/>
        <end position="287"/>
    </location>
</feature>
<name>R7YHB1_CONA1</name>
<dbReference type="GO" id="GO:0006886">
    <property type="term" value="P:intracellular protein transport"/>
    <property type="evidence" value="ECO:0007669"/>
    <property type="project" value="InterPro"/>
</dbReference>
<dbReference type="OMA" id="HFLVRST"/>
<dbReference type="InterPro" id="IPR026739">
    <property type="entry name" value="AP_beta"/>
</dbReference>
<dbReference type="RefSeq" id="XP_007776343.1">
    <property type="nucleotide sequence ID" value="XM_007778153.1"/>
</dbReference>
<keyword evidence="9" id="KW-1185">Reference proteome</keyword>
<dbReference type="SUPFAM" id="SSF48371">
    <property type="entry name" value="ARM repeat"/>
    <property type="match status" value="1"/>
</dbReference>
<evidence type="ECO:0000256" key="4">
    <source>
        <dbReference type="ARBA" id="ARBA00022927"/>
    </source>
</evidence>
<keyword evidence="4" id="KW-0653">Protein transport</keyword>
<organism evidence="8 9">
    <name type="scientific">Coniosporium apollinis (strain CBS 100218)</name>
    <name type="common">Rock-inhabiting black yeast</name>
    <dbReference type="NCBI Taxonomy" id="1168221"/>
    <lineage>
        <taxon>Eukaryota</taxon>
        <taxon>Fungi</taxon>
        <taxon>Dikarya</taxon>
        <taxon>Ascomycota</taxon>
        <taxon>Pezizomycotina</taxon>
        <taxon>Dothideomycetes</taxon>
        <taxon>Dothideomycetes incertae sedis</taxon>
        <taxon>Coniosporium</taxon>
    </lineage>
</organism>
<sequence length="815" mass="89524">MPAFAGSATARNLTLEAARDASLAGRSSARPLPVQQLKKLLDSRNDRDVLEGLRRVISLTYTRRAPTLPLFSSVIKNIASPSLEIKKLVYIYLLHHAEAEPDTALLSINTIQKSLSDSNPQLRALALRVMSGIRVPVISQIVSLGIKKGVGDMSPYVRRAAALAVPKCYRLDPGTGPQLVEYLGTLLGDREYFVAGAAVAAFLEVCPDRIDLVHMHYRGLVRKLVDMDEWGQLATLRLLMVYARKCFPRRTRRVRRGGESTKSKSVGRGFYDDEPTEEKEEDDNDSNYEEVVLLDPDLEHLLNASRPLLQSRNSAAILAVARLYFYLGTPPYLQSAIGPLISLLRSPPDIQHLALHNIVQVCLAHPDLFVPYTSHFLLKRTDTPSIQTLKLELLTLVFPHSAPSLQSLILAELSHFAKSHSTALVRASVRAIGRCATRSTPATASRCLHLLLAHLSSQDTHLVAESLEVVRHLIQRDPHAHVSTVIRLAKNLDGAQSAQARASIVWLVGEFAALVPSEEFIAADVLRILVKGFADEQVGVQAQIVLLAAKVYLGFLNGRKVEEGERERGATSSPLRDPEAGGLDLPGNEDGGFRDRVSEAQSVGPTAEGEGQKHAIELLWQHVLLLARYSTSYDLRDRTRLYRALLSTPSSTELASLLLLAPKPVPTIPSPSESRKGYVLGSASLVVGDEGGVGGLRGYEALPEWVKEGEEPDPRLRDEAGSGGRTEYERNRIVPASEMLDTAAADRPVAVKANGVRERNLDDWLAEGEEDDDDDEEDEEDDGTEEETETEEDTSEEEGEESSSEDEGERDRLVK</sequence>
<dbReference type="Gene3D" id="1.25.10.10">
    <property type="entry name" value="Leucine-rich Repeat Variant"/>
    <property type="match status" value="1"/>
</dbReference>
<evidence type="ECO:0000256" key="6">
    <source>
        <dbReference type="SAM" id="MobiDB-lite"/>
    </source>
</evidence>
<dbReference type="OrthoDB" id="10254310at2759"/>
<evidence type="ECO:0000256" key="1">
    <source>
        <dbReference type="ARBA" id="ARBA00004308"/>
    </source>
</evidence>
<dbReference type="Proteomes" id="UP000016924">
    <property type="component" value="Unassembled WGS sequence"/>
</dbReference>
<dbReference type="GO" id="GO:0012505">
    <property type="term" value="C:endomembrane system"/>
    <property type="evidence" value="ECO:0007669"/>
    <property type="project" value="UniProtKB-SubCell"/>
</dbReference>
<dbReference type="InterPro" id="IPR011989">
    <property type="entry name" value="ARM-like"/>
</dbReference>
<dbReference type="InterPro" id="IPR002553">
    <property type="entry name" value="Clathrin/coatomer_adapt-like_N"/>
</dbReference>
<gene>
    <name evidence="8" type="ORF">W97_00236</name>
</gene>
<dbReference type="AlphaFoldDB" id="R7YHB1"/>
<feature type="domain" description="Clathrin/coatomer adaptor adaptin-like N-terminal" evidence="7">
    <location>
        <begin position="35"/>
        <end position="649"/>
    </location>
</feature>
<dbReference type="GO" id="GO:0016192">
    <property type="term" value="P:vesicle-mediated transport"/>
    <property type="evidence" value="ECO:0007669"/>
    <property type="project" value="InterPro"/>
</dbReference>
<dbReference type="InterPro" id="IPR016024">
    <property type="entry name" value="ARM-type_fold"/>
</dbReference>
<feature type="compositionally biased region" description="Basic and acidic residues" evidence="6">
    <location>
        <begin position="705"/>
        <end position="732"/>
    </location>
</feature>
<evidence type="ECO:0000259" key="7">
    <source>
        <dbReference type="Pfam" id="PF01602"/>
    </source>
</evidence>
<dbReference type="Pfam" id="PF01602">
    <property type="entry name" value="Adaptin_N"/>
    <property type="match status" value="1"/>
</dbReference>
<accession>R7YHB1</accession>
<dbReference type="HOGENOM" id="CLU_006320_3_2_1"/>
<reference evidence="9" key="1">
    <citation type="submission" date="2012-06" db="EMBL/GenBank/DDBJ databases">
        <title>The genome sequence of Coniosporium apollinis CBS 100218.</title>
        <authorList>
            <consortium name="The Broad Institute Genome Sequencing Platform"/>
            <person name="Cuomo C."/>
            <person name="Gorbushina A."/>
            <person name="Noack S."/>
            <person name="Walker B."/>
            <person name="Young S.K."/>
            <person name="Zeng Q."/>
            <person name="Gargeya S."/>
            <person name="Fitzgerald M."/>
            <person name="Haas B."/>
            <person name="Abouelleil A."/>
            <person name="Alvarado L."/>
            <person name="Arachchi H.M."/>
            <person name="Berlin A.M."/>
            <person name="Chapman S.B."/>
            <person name="Goldberg J."/>
            <person name="Griggs A."/>
            <person name="Gujja S."/>
            <person name="Hansen M."/>
            <person name="Howarth C."/>
            <person name="Imamovic A."/>
            <person name="Larimer J."/>
            <person name="McCowan C."/>
            <person name="Montmayeur A."/>
            <person name="Murphy C."/>
            <person name="Neiman D."/>
            <person name="Pearson M."/>
            <person name="Priest M."/>
            <person name="Roberts A."/>
            <person name="Saif S."/>
            <person name="Shea T."/>
            <person name="Sisk P."/>
            <person name="Sykes S."/>
            <person name="Wortman J."/>
            <person name="Nusbaum C."/>
            <person name="Birren B."/>
        </authorList>
    </citation>
    <scope>NUCLEOTIDE SEQUENCE [LARGE SCALE GENOMIC DNA]</scope>
    <source>
        <strain evidence="9">CBS 100218</strain>
    </source>
</reference>
<protein>
    <recommendedName>
        <fullName evidence="7">Clathrin/coatomer adaptor adaptin-like N-terminal domain-containing protein</fullName>
    </recommendedName>
</protein>